<comment type="caution">
    <text evidence="2">The sequence shown here is derived from an EMBL/GenBank/DDBJ whole genome shotgun (WGS) entry which is preliminary data.</text>
</comment>
<reference evidence="2" key="1">
    <citation type="journal article" date="2021" name="bioRxiv">
        <title>Whole Genome Assembly and Annotation of Northern Wild Rice, Zizania palustris L., Supports a Whole Genome Duplication in the Zizania Genus.</title>
        <authorList>
            <person name="Haas M."/>
            <person name="Kono T."/>
            <person name="Macchietto M."/>
            <person name="Millas R."/>
            <person name="McGilp L."/>
            <person name="Shao M."/>
            <person name="Duquette J."/>
            <person name="Hirsch C.N."/>
            <person name="Kimball J."/>
        </authorList>
    </citation>
    <scope>NUCLEOTIDE SEQUENCE</scope>
    <source>
        <tissue evidence="2">Fresh leaf tissue</tissue>
    </source>
</reference>
<evidence type="ECO:0000313" key="3">
    <source>
        <dbReference type="Proteomes" id="UP000729402"/>
    </source>
</evidence>
<dbReference type="EMBL" id="JAAALK010000080">
    <property type="protein sequence ID" value="KAG8095474.1"/>
    <property type="molecule type" value="Genomic_DNA"/>
</dbReference>
<dbReference type="AlphaFoldDB" id="A0A8J6BU15"/>
<proteinExistence type="predicted"/>
<gene>
    <name evidence="2" type="ORF">GUJ93_ZPchr0012g21672</name>
</gene>
<dbReference type="Proteomes" id="UP000729402">
    <property type="component" value="Unassembled WGS sequence"/>
</dbReference>
<keyword evidence="3" id="KW-1185">Reference proteome</keyword>
<sequence>MPNPSCCLLLIASALHSPPTTSSGPLPHLLDPTLPCASRLTRRIVTTLVVALSEKAEAVPSPTALRLERALLLKGCPGAPKGAR</sequence>
<evidence type="ECO:0000256" key="1">
    <source>
        <dbReference type="SAM" id="SignalP"/>
    </source>
</evidence>
<protein>
    <recommendedName>
        <fullName evidence="4">Secreted protein</fullName>
    </recommendedName>
</protein>
<feature type="chain" id="PRO_5035199120" description="Secreted protein" evidence="1">
    <location>
        <begin position="23"/>
        <end position="84"/>
    </location>
</feature>
<evidence type="ECO:0008006" key="4">
    <source>
        <dbReference type="Google" id="ProtNLM"/>
    </source>
</evidence>
<name>A0A8J6BU15_ZIZPA</name>
<feature type="signal peptide" evidence="1">
    <location>
        <begin position="1"/>
        <end position="22"/>
    </location>
</feature>
<evidence type="ECO:0000313" key="2">
    <source>
        <dbReference type="EMBL" id="KAG8095474.1"/>
    </source>
</evidence>
<organism evidence="2 3">
    <name type="scientific">Zizania palustris</name>
    <name type="common">Northern wild rice</name>
    <dbReference type="NCBI Taxonomy" id="103762"/>
    <lineage>
        <taxon>Eukaryota</taxon>
        <taxon>Viridiplantae</taxon>
        <taxon>Streptophyta</taxon>
        <taxon>Embryophyta</taxon>
        <taxon>Tracheophyta</taxon>
        <taxon>Spermatophyta</taxon>
        <taxon>Magnoliopsida</taxon>
        <taxon>Liliopsida</taxon>
        <taxon>Poales</taxon>
        <taxon>Poaceae</taxon>
        <taxon>BOP clade</taxon>
        <taxon>Oryzoideae</taxon>
        <taxon>Oryzeae</taxon>
        <taxon>Zizaniinae</taxon>
        <taxon>Zizania</taxon>
    </lineage>
</organism>
<keyword evidence="1" id="KW-0732">Signal</keyword>
<reference evidence="2" key="2">
    <citation type="submission" date="2021-02" db="EMBL/GenBank/DDBJ databases">
        <authorList>
            <person name="Kimball J.A."/>
            <person name="Haas M.W."/>
            <person name="Macchietto M."/>
            <person name="Kono T."/>
            <person name="Duquette J."/>
            <person name="Shao M."/>
        </authorList>
    </citation>
    <scope>NUCLEOTIDE SEQUENCE</scope>
    <source>
        <tissue evidence="2">Fresh leaf tissue</tissue>
    </source>
</reference>
<accession>A0A8J6BU15</accession>